<dbReference type="Gene3D" id="3.40.50.300">
    <property type="entry name" value="P-loop containing nucleotide triphosphate hydrolases"/>
    <property type="match status" value="1"/>
</dbReference>
<dbReference type="InterPro" id="IPR050637">
    <property type="entry name" value="NLRP_innate_immun_reg"/>
</dbReference>
<dbReference type="InterPro" id="IPR038359">
    <property type="entry name" value="Connexin_N_sf"/>
</dbReference>
<dbReference type="InterPro" id="IPR032675">
    <property type="entry name" value="LRR_dom_sf"/>
</dbReference>
<evidence type="ECO:0000313" key="7">
    <source>
        <dbReference type="EMBL" id="CAB4012433.1"/>
    </source>
</evidence>
<dbReference type="Pfam" id="PF05729">
    <property type="entry name" value="NACHT"/>
    <property type="match status" value="1"/>
</dbReference>
<sequence>QDPAGLSRIPVELVYGNLVGPRISLVKPPTTEKPHKIDGIVVSLKEGEPGKFTCYVTPERKVIYKTEVDKFCYSRYQENYNSPLPFYGFAILSIWFPIIVAVIYSLGVRSRVEEIDSSNEPQIQGEAENQVQDRTFYVYYFYFFHLAIRVLSGILFTILQFALFFPSGFDSKFSCKRRTAFTSKTPVNASDILLNSTTISCENLSASEKLVWWVMVSVLNIGVASVMLVEWIRLCRRFPTCDTEFITDYLLRKHYGRVKSYQLTNLQECIDFYKGQVLEPFRTTDVISGPKTGLDDLYVDVVIHTERAPHKFSKDMQRHEIFDVYMDVPPDSVRLEEVKDLFYPNKDTKDKFPRKILAVGRPGIGKTVLTERIMRDWANGVDIFYRRKIVFYFKFRWFDSNELKDITLKAFLRYGTGLSDEKFERIYQDITNRPEKAILIFDGLDEFSGNVDCLDHLPPPNDPNISMSGISLFIKLISGRVLPKATVLVTSRPTANDFYSRLTFDRTVEILGFTSDKIEKYVSQFCDNNNRGNLKEKIWKHIKSSSDLLNLCYIPVNCLIVCTILFECVSDPRNDTDAVPTTVTELYQLAITYFDKHHNRKLSGQSSEEAIRKLQLLAYDGIERMRLVFDEEPFDEEMKNSGLLNSLSSPIKTQFCFIHLTIQEFLAARHVTETFTPEKIKEFILSHIENGKWHLVLQFIAGQLGKKNGYKDCVLAFAERFVREDGIFDVTDNSVFVMKCLREVDDEDIVELACETTGMNDVVSVRYDGISNLTSSDCAAVTFVCKHLKKLTILDFALGDSNEESYPEINKLLEQRCIKQLHLIGSLYDGLEAGHLFKALVKSNCSLKHEHAKLTKLFIRWFRVTDEESSSMMHEFFKNGHASYLEELHLQYCEVSSRGVSILCEVLGNKLCPELTCLDLTNTGILDESVALVLCNALIEQKLFTLTELFLGGCSLTDECVSSLCEVLTDERCKLTVLSLEENKGISDEGLRILCRSALTMEHCKLEKLNLSRCSLTDECIPDLRNALRDEHCMLTKLSLRGNKFTEEGKKSL</sequence>
<evidence type="ECO:0000256" key="3">
    <source>
        <dbReference type="ARBA" id="ARBA00022490"/>
    </source>
</evidence>
<proteinExistence type="inferred from homology"/>
<dbReference type="SUPFAM" id="SSF52540">
    <property type="entry name" value="P-loop containing nucleoside triphosphate hydrolases"/>
    <property type="match status" value="1"/>
</dbReference>
<dbReference type="AlphaFoldDB" id="A0A7D9EMF0"/>
<dbReference type="Gene3D" id="1.20.1440.80">
    <property type="entry name" value="Gap junction channel protein cysteine-rich domain"/>
    <property type="match status" value="1"/>
</dbReference>
<evidence type="ECO:0000313" key="8">
    <source>
        <dbReference type="Proteomes" id="UP001152795"/>
    </source>
</evidence>
<dbReference type="InterPro" id="IPR001611">
    <property type="entry name" value="Leu-rich_rpt"/>
</dbReference>
<dbReference type="InterPro" id="IPR027417">
    <property type="entry name" value="P-loop_NTPase"/>
</dbReference>
<evidence type="ECO:0000256" key="6">
    <source>
        <dbReference type="ARBA" id="ARBA00022840"/>
    </source>
</evidence>
<dbReference type="SUPFAM" id="SSF52047">
    <property type="entry name" value="RNI-like"/>
    <property type="match status" value="1"/>
</dbReference>
<dbReference type="PROSITE" id="PS50837">
    <property type="entry name" value="NACHT"/>
    <property type="match status" value="1"/>
</dbReference>
<dbReference type="Gene3D" id="3.80.10.10">
    <property type="entry name" value="Ribonuclease Inhibitor"/>
    <property type="match status" value="2"/>
</dbReference>
<comment type="caution">
    <text evidence="7">The sequence shown here is derived from an EMBL/GenBank/DDBJ whole genome shotgun (WGS) entry which is preliminary data.</text>
</comment>
<organism evidence="7 8">
    <name type="scientific">Paramuricea clavata</name>
    <name type="common">Red gorgonian</name>
    <name type="synonym">Violescent sea-whip</name>
    <dbReference type="NCBI Taxonomy" id="317549"/>
    <lineage>
        <taxon>Eukaryota</taxon>
        <taxon>Metazoa</taxon>
        <taxon>Cnidaria</taxon>
        <taxon>Anthozoa</taxon>
        <taxon>Octocorallia</taxon>
        <taxon>Malacalcyonacea</taxon>
        <taxon>Plexauridae</taxon>
        <taxon>Paramuricea</taxon>
    </lineage>
</organism>
<dbReference type="PANTHER" id="PTHR45690:SF19">
    <property type="entry name" value="NACHT, LRR AND PYD DOMAINS-CONTAINING PROTEIN 3"/>
    <property type="match status" value="1"/>
</dbReference>
<dbReference type="GO" id="GO:0005524">
    <property type="term" value="F:ATP binding"/>
    <property type="evidence" value="ECO:0007669"/>
    <property type="project" value="UniProtKB-KW"/>
</dbReference>
<feature type="non-terminal residue" evidence="7">
    <location>
        <position position="1"/>
    </location>
</feature>
<gene>
    <name evidence="7" type="ORF">PACLA_8A071550</name>
</gene>
<dbReference type="Pfam" id="PF13516">
    <property type="entry name" value="LRR_6"/>
    <property type="match status" value="2"/>
</dbReference>
<dbReference type="SMART" id="SM00368">
    <property type="entry name" value="LRR_RI"/>
    <property type="match status" value="6"/>
</dbReference>
<reference evidence="7" key="1">
    <citation type="submission" date="2020-04" db="EMBL/GenBank/DDBJ databases">
        <authorList>
            <person name="Alioto T."/>
            <person name="Alioto T."/>
            <person name="Gomez Garrido J."/>
        </authorList>
    </citation>
    <scope>NUCLEOTIDE SEQUENCE</scope>
    <source>
        <strain evidence="7">A484AB</strain>
    </source>
</reference>
<comment type="similarity">
    <text evidence="2">Belongs to the NLRP family.</text>
</comment>
<comment type="subcellular location">
    <subcellularLocation>
        <location evidence="1">Cytoplasm</location>
    </subcellularLocation>
</comment>
<evidence type="ECO:0000256" key="5">
    <source>
        <dbReference type="ARBA" id="ARBA00022741"/>
    </source>
</evidence>
<keyword evidence="6" id="KW-0067">ATP-binding</keyword>
<keyword evidence="4" id="KW-0677">Repeat</keyword>
<dbReference type="PANTHER" id="PTHR45690">
    <property type="entry name" value="NACHT, LRR AND PYD DOMAINS-CONTAINING PROTEIN 12"/>
    <property type="match status" value="1"/>
</dbReference>
<evidence type="ECO:0000256" key="1">
    <source>
        <dbReference type="ARBA" id="ARBA00004496"/>
    </source>
</evidence>
<dbReference type="InterPro" id="IPR007111">
    <property type="entry name" value="NACHT_NTPase"/>
</dbReference>
<keyword evidence="3" id="KW-0963">Cytoplasm</keyword>
<dbReference type="GO" id="GO:0005829">
    <property type="term" value="C:cytosol"/>
    <property type="evidence" value="ECO:0007669"/>
    <property type="project" value="UniProtKB-SubCell"/>
</dbReference>
<keyword evidence="8" id="KW-1185">Reference proteome</keyword>
<name>A0A7D9EMF0_PARCT</name>
<evidence type="ECO:0000256" key="2">
    <source>
        <dbReference type="ARBA" id="ARBA00008665"/>
    </source>
</evidence>
<protein>
    <submittedName>
        <fullName evidence="7">NACHT, LRR and PYD domains-containing 14-like</fullName>
    </submittedName>
</protein>
<dbReference type="Proteomes" id="UP001152795">
    <property type="component" value="Unassembled WGS sequence"/>
</dbReference>
<accession>A0A7D9EMF0</accession>
<dbReference type="Pfam" id="PF00560">
    <property type="entry name" value="LRR_1"/>
    <property type="match status" value="1"/>
</dbReference>
<dbReference type="OrthoDB" id="5982777at2759"/>
<keyword evidence="5" id="KW-0547">Nucleotide-binding</keyword>
<dbReference type="EMBL" id="CACRXK020007508">
    <property type="protein sequence ID" value="CAB4012433.1"/>
    <property type="molecule type" value="Genomic_DNA"/>
</dbReference>
<feature type="non-terminal residue" evidence="7">
    <location>
        <position position="1053"/>
    </location>
</feature>
<evidence type="ECO:0000256" key="4">
    <source>
        <dbReference type="ARBA" id="ARBA00022737"/>
    </source>
</evidence>